<reference evidence="4" key="1">
    <citation type="submission" date="2019-02" db="EMBL/GenBank/DDBJ databases">
        <title>Isolation and identification of novel species under the genus Muribaculum.</title>
        <authorList>
            <person name="Miyake S."/>
            <person name="Ding Y."/>
            <person name="Low A."/>
            <person name="Soh M."/>
            <person name="Seedorf H."/>
        </authorList>
    </citation>
    <scope>NUCLEOTIDE SEQUENCE [LARGE SCALE GENOMIC DNA]</scope>
    <source>
        <strain evidence="4">H5</strain>
    </source>
</reference>
<organism evidence="3 4">
    <name type="scientific">Duncaniella dubosii</name>
    <dbReference type="NCBI Taxonomy" id="2518971"/>
    <lineage>
        <taxon>Bacteria</taxon>
        <taxon>Pseudomonadati</taxon>
        <taxon>Bacteroidota</taxon>
        <taxon>Bacteroidia</taxon>
        <taxon>Bacteroidales</taxon>
        <taxon>Muribaculaceae</taxon>
        <taxon>Duncaniella</taxon>
    </lineage>
</organism>
<dbReference type="Pfam" id="PF23571">
    <property type="entry name" value="GH3_M"/>
    <property type="match status" value="1"/>
</dbReference>
<evidence type="ECO:0000259" key="1">
    <source>
        <dbReference type="Pfam" id="PF23571"/>
    </source>
</evidence>
<feature type="domain" description="GH3 middle" evidence="1">
    <location>
        <begin position="296"/>
        <end position="364"/>
    </location>
</feature>
<dbReference type="PANTHER" id="PTHR31901:SF9">
    <property type="entry name" value="GH3 DOMAIN-CONTAINING PROTEIN"/>
    <property type="match status" value="1"/>
</dbReference>
<dbReference type="Pfam" id="PF03321">
    <property type="entry name" value="GH3"/>
    <property type="match status" value="1"/>
</dbReference>
<dbReference type="InterPro" id="IPR055377">
    <property type="entry name" value="GH3_M"/>
</dbReference>
<dbReference type="PANTHER" id="PTHR31901">
    <property type="entry name" value="GH3 DOMAIN-CONTAINING PROTEIN"/>
    <property type="match status" value="1"/>
</dbReference>
<dbReference type="InterPro" id="IPR055378">
    <property type="entry name" value="GH3_C"/>
</dbReference>
<feature type="domain" description="GH3 C-terminal" evidence="2">
    <location>
        <begin position="381"/>
        <end position="492"/>
    </location>
</feature>
<dbReference type="Pfam" id="PF23572">
    <property type="entry name" value="GH3_C"/>
    <property type="match status" value="1"/>
</dbReference>
<gene>
    <name evidence="3" type="ORF">E7747_05405</name>
</gene>
<evidence type="ECO:0000313" key="3">
    <source>
        <dbReference type="EMBL" id="QCD41766.1"/>
    </source>
</evidence>
<dbReference type="GO" id="GO:0005737">
    <property type="term" value="C:cytoplasm"/>
    <property type="evidence" value="ECO:0007669"/>
    <property type="project" value="TreeGrafter"/>
</dbReference>
<dbReference type="GO" id="GO:0016881">
    <property type="term" value="F:acid-amino acid ligase activity"/>
    <property type="evidence" value="ECO:0007669"/>
    <property type="project" value="TreeGrafter"/>
</dbReference>
<dbReference type="EMBL" id="CP039396">
    <property type="protein sequence ID" value="QCD41766.1"/>
    <property type="molecule type" value="Genomic_DNA"/>
</dbReference>
<sequence length="504" mass="56447">MDFTPFARALFGRRVNASRSWTGHTREVQLSELERLLSSLRKTKWAAGKGLSEVRTYDEYRTALPATVPYSELRPWIMRMIEGEKDVLWPGTTRNFAQSSGTSDGKSKYIPVTRESFARSHYKGGADVVAHYLSLYPDSRIFSGKSFILGGSFANELNLRAGVKVGDLSANLIDNINPVANLFRIPSKQVALLEDWSVKLPALVKAAAAKNITNISGVPSWFLTVLKQIIAQEGVSSIHDVWPNLEVFFHGGISMGPYHEQYSHITSPKMRYLECYNASEGFFALQNAIDDPSLLLLLDCGTFFEFIHVDDAESDRPEIIPSWEVEEGENYAMVISSCNGLWRYPIGDTVRIESANPLKITISGRTKSYINAFGEELMVQNAEAALTKVCRELDCDIANYTAAPVYASDHSRGRHEWLIEFNREPVSMNEFASKLDIALQHENSDYEAKRSHGIFLDPLTVVKGRPGVFEAWLASTGKLGGQRKVPRLSNSRHPIDEILKFNNI</sequence>
<keyword evidence="4" id="KW-1185">Reference proteome</keyword>
<protein>
    <submittedName>
        <fullName evidence="3">GH3 auxin-responsive promoter family protein</fullName>
    </submittedName>
</protein>
<accession>A0A4P7W1I6</accession>
<dbReference type="RefSeq" id="WP_136414588.1">
    <property type="nucleotide sequence ID" value="NZ_CP039396.1"/>
</dbReference>
<dbReference type="KEGG" id="ddb:E7747_05405"/>
<evidence type="ECO:0000259" key="2">
    <source>
        <dbReference type="Pfam" id="PF23572"/>
    </source>
</evidence>
<evidence type="ECO:0000313" key="4">
    <source>
        <dbReference type="Proteomes" id="UP000297149"/>
    </source>
</evidence>
<dbReference type="InterPro" id="IPR004993">
    <property type="entry name" value="GH3"/>
</dbReference>
<dbReference type="AlphaFoldDB" id="A0A4P7W1I6"/>
<name>A0A4P7W1I6_9BACT</name>
<proteinExistence type="predicted"/>
<dbReference type="Proteomes" id="UP000297149">
    <property type="component" value="Chromosome"/>
</dbReference>